<dbReference type="InterPro" id="IPR038648">
    <property type="entry name" value="PHR_sf"/>
</dbReference>
<accession>A0A9X0CSB8</accession>
<evidence type="ECO:0000313" key="2">
    <source>
        <dbReference type="EMBL" id="KAJ7373691.1"/>
    </source>
</evidence>
<reference evidence="2" key="1">
    <citation type="submission" date="2023-01" db="EMBL/GenBank/DDBJ databases">
        <title>Genome assembly of the deep-sea coral Lophelia pertusa.</title>
        <authorList>
            <person name="Herrera S."/>
            <person name="Cordes E."/>
        </authorList>
    </citation>
    <scope>NUCLEOTIDE SEQUENCE</scope>
    <source>
        <strain evidence="2">USNM1676648</strain>
        <tissue evidence="2">Polyp</tissue>
    </source>
</reference>
<dbReference type="Proteomes" id="UP001163046">
    <property type="component" value="Unassembled WGS sequence"/>
</dbReference>
<gene>
    <name evidence="2" type="ORF">OS493_011300</name>
</gene>
<dbReference type="EMBL" id="MU826830">
    <property type="protein sequence ID" value="KAJ7373691.1"/>
    <property type="molecule type" value="Genomic_DNA"/>
</dbReference>
<name>A0A9X0CSB8_9CNID</name>
<dbReference type="Pfam" id="PF08005">
    <property type="entry name" value="PHR"/>
    <property type="match status" value="1"/>
</dbReference>
<feature type="domain" description="PHR" evidence="1">
    <location>
        <begin position="2"/>
        <end position="127"/>
    </location>
</feature>
<dbReference type="AlphaFoldDB" id="A0A9X0CSB8"/>
<dbReference type="Gene3D" id="2.60.120.820">
    <property type="entry name" value="PHR domain"/>
    <property type="match status" value="1"/>
</dbReference>
<evidence type="ECO:0000313" key="3">
    <source>
        <dbReference type="Proteomes" id="UP001163046"/>
    </source>
</evidence>
<protein>
    <recommendedName>
        <fullName evidence="1">PHR domain-containing protein</fullName>
    </recommendedName>
</protein>
<dbReference type="InterPro" id="IPR012983">
    <property type="entry name" value="PHR"/>
</dbReference>
<evidence type="ECO:0000259" key="1">
    <source>
        <dbReference type="Pfam" id="PF08005"/>
    </source>
</evidence>
<keyword evidence="3" id="KW-1185">Reference proteome</keyword>
<sequence>MLYGVGIFGNHYNDDDCYSVTLQILNNEDSVLAATSGTFTSFHMESENDLYPSYYGFNVLFEDPVTLRKDVKYSFKASIDGPTSVAVGKVVNDIHYAGVGFNFTQPCWNNGEEDEEWPLGKIAELLFKVKE</sequence>
<proteinExistence type="predicted"/>
<organism evidence="2 3">
    <name type="scientific">Desmophyllum pertusum</name>
    <dbReference type="NCBI Taxonomy" id="174260"/>
    <lineage>
        <taxon>Eukaryota</taxon>
        <taxon>Metazoa</taxon>
        <taxon>Cnidaria</taxon>
        <taxon>Anthozoa</taxon>
        <taxon>Hexacorallia</taxon>
        <taxon>Scleractinia</taxon>
        <taxon>Caryophylliina</taxon>
        <taxon>Caryophylliidae</taxon>
        <taxon>Desmophyllum</taxon>
    </lineage>
</organism>
<comment type="caution">
    <text evidence="2">The sequence shown here is derived from an EMBL/GenBank/DDBJ whole genome shotgun (WGS) entry which is preliminary data.</text>
</comment>